<dbReference type="AlphaFoldDB" id="A0A0D0C0K9"/>
<evidence type="ECO:0000256" key="1">
    <source>
        <dbReference type="SAM" id="Phobius"/>
    </source>
</evidence>
<proteinExistence type="predicted"/>
<accession>A0A0D0C0K9</accession>
<feature type="transmembrane region" description="Helical" evidence="1">
    <location>
        <begin position="163"/>
        <end position="185"/>
    </location>
</feature>
<keyword evidence="1" id="KW-0472">Membrane</keyword>
<evidence type="ECO:0000313" key="3">
    <source>
        <dbReference type="Proteomes" id="UP000053593"/>
    </source>
</evidence>
<keyword evidence="1" id="KW-0812">Transmembrane</keyword>
<reference evidence="2 3" key="1">
    <citation type="submission" date="2014-04" db="EMBL/GenBank/DDBJ databases">
        <title>Evolutionary Origins and Diversification of the Mycorrhizal Mutualists.</title>
        <authorList>
            <consortium name="DOE Joint Genome Institute"/>
            <consortium name="Mycorrhizal Genomics Consortium"/>
            <person name="Kohler A."/>
            <person name="Kuo A."/>
            <person name="Nagy L.G."/>
            <person name="Floudas D."/>
            <person name="Copeland A."/>
            <person name="Barry K.W."/>
            <person name="Cichocki N."/>
            <person name="Veneault-Fourrey C."/>
            <person name="LaButti K."/>
            <person name="Lindquist E.A."/>
            <person name="Lipzen A."/>
            <person name="Lundell T."/>
            <person name="Morin E."/>
            <person name="Murat C."/>
            <person name="Riley R."/>
            <person name="Ohm R."/>
            <person name="Sun H."/>
            <person name="Tunlid A."/>
            <person name="Henrissat B."/>
            <person name="Grigoriev I.V."/>
            <person name="Hibbett D.S."/>
            <person name="Martin F."/>
        </authorList>
    </citation>
    <scope>NUCLEOTIDE SEQUENCE [LARGE SCALE GENOMIC DNA]</scope>
    <source>
        <strain evidence="2 3">FD-317 M1</strain>
    </source>
</reference>
<dbReference type="Proteomes" id="UP000053593">
    <property type="component" value="Unassembled WGS sequence"/>
</dbReference>
<evidence type="ECO:0008006" key="4">
    <source>
        <dbReference type="Google" id="ProtNLM"/>
    </source>
</evidence>
<dbReference type="EMBL" id="KN834802">
    <property type="protein sequence ID" value="KIK55874.1"/>
    <property type="molecule type" value="Genomic_DNA"/>
</dbReference>
<keyword evidence="1" id="KW-1133">Transmembrane helix</keyword>
<sequence length="240" mass="24392">MVTSNLGLSIVSGIPTALGPFPFESSSLSANEVSIPTTPSLTDSVTSTALPIASSTSTTFISSLLLTSSSSTIANPDASSPSSSTFPTLSTLSSSTSTSNLIGAASTTSSTPLATLGIAQLTILSTGSDGQTFTTVIESLPAASSSFNTNSVGSSSKSNTSEIVGGVVGGIGGLVFILAAVIYMLRRQRRREHEMFDGNFDPDRVIRASGDGVGRARDSFTDTDEIGGYGYTYAGGEKGR</sequence>
<dbReference type="OrthoDB" id="3263231at2759"/>
<dbReference type="HOGENOM" id="CLU_1156507_0_0_1"/>
<evidence type="ECO:0000313" key="2">
    <source>
        <dbReference type="EMBL" id="KIK55874.1"/>
    </source>
</evidence>
<keyword evidence="3" id="KW-1185">Reference proteome</keyword>
<protein>
    <recommendedName>
        <fullName evidence="4">Mid2 domain-containing protein</fullName>
    </recommendedName>
</protein>
<organism evidence="2 3">
    <name type="scientific">Collybiopsis luxurians FD-317 M1</name>
    <dbReference type="NCBI Taxonomy" id="944289"/>
    <lineage>
        <taxon>Eukaryota</taxon>
        <taxon>Fungi</taxon>
        <taxon>Dikarya</taxon>
        <taxon>Basidiomycota</taxon>
        <taxon>Agaricomycotina</taxon>
        <taxon>Agaricomycetes</taxon>
        <taxon>Agaricomycetidae</taxon>
        <taxon>Agaricales</taxon>
        <taxon>Marasmiineae</taxon>
        <taxon>Omphalotaceae</taxon>
        <taxon>Collybiopsis</taxon>
        <taxon>Collybiopsis luxurians</taxon>
    </lineage>
</organism>
<gene>
    <name evidence="2" type="ORF">GYMLUDRAFT_1017211</name>
</gene>
<name>A0A0D0C0K9_9AGAR</name>